<dbReference type="EMBL" id="JBEPMO010000012">
    <property type="protein sequence ID" value="MET3732408.1"/>
    <property type="molecule type" value="Genomic_DNA"/>
</dbReference>
<feature type="transmembrane region" description="Helical" evidence="5">
    <location>
        <begin position="103"/>
        <end position="123"/>
    </location>
</feature>
<comment type="caution">
    <text evidence="6">The sequence shown here is derived from an EMBL/GenBank/DDBJ whole genome shotgun (WGS) entry which is preliminary data.</text>
</comment>
<dbReference type="Pfam" id="PF02674">
    <property type="entry name" value="Colicin_V"/>
    <property type="match status" value="1"/>
</dbReference>
<keyword evidence="3 5" id="KW-1133">Transmembrane helix</keyword>
<organism evidence="6 7">
    <name type="scientific">Moheibacter stercoris</name>
    <dbReference type="NCBI Taxonomy" id="1628251"/>
    <lineage>
        <taxon>Bacteria</taxon>
        <taxon>Pseudomonadati</taxon>
        <taxon>Bacteroidota</taxon>
        <taxon>Flavobacteriia</taxon>
        <taxon>Flavobacteriales</taxon>
        <taxon>Weeksellaceae</taxon>
        <taxon>Moheibacter</taxon>
    </lineage>
</organism>
<dbReference type="PANTHER" id="PTHR36926:SF1">
    <property type="entry name" value="COLICIN V PRODUCTION PROTEIN"/>
    <property type="match status" value="1"/>
</dbReference>
<evidence type="ECO:0000256" key="5">
    <source>
        <dbReference type="SAM" id="Phobius"/>
    </source>
</evidence>
<comment type="subcellular location">
    <subcellularLocation>
        <location evidence="1">Membrane</location>
        <topology evidence="1">Multi-pass membrane protein</topology>
    </subcellularLocation>
</comment>
<reference evidence="6 7" key="1">
    <citation type="submission" date="2024-06" db="EMBL/GenBank/DDBJ databases">
        <title>Genomic Encyclopedia of Type Strains, Phase IV (KMG-IV): sequencing the most valuable type-strain genomes for metagenomic binning, comparative biology and taxonomic classification.</title>
        <authorList>
            <person name="Goeker M."/>
        </authorList>
    </citation>
    <scope>NUCLEOTIDE SEQUENCE [LARGE SCALE GENOMIC DNA]</scope>
    <source>
        <strain evidence="6 7">DSM 29388</strain>
    </source>
</reference>
<dbReference type="Proteomes" id="UP001549146">
    <property type="component" value="Unassembled WGS sequence"/>
</dbReference>
<dbReference type="InterPro" id="IPR052719">
    <property type="entry name" value="CvpA-like"/>
</dbReference>
<evidence type="ECO:0000313" key="7">
    <source>
        <dbReference type="Proteomes" id="UP001549146"/>
    </source>
</evidence>
<feature type="transmembrane region" description="Helical" evidence="5">
    <location>
        <begin position="28"/>
        <end position="47"/>
    </location>
</feature>
<sequence length="158" mass="17451">MNWIDISILVLLGIGTLFGFQKGFIKSFAGFVGIGLAIWAGLNFSSFLEEIVDQQEAIPDNLVNIVALLATIGLVYVGIRIVSKIIHSTVHTIGLGFFNRIGGAIFGLLLYTLAICAFLYYILPFLNASIEPNTLEQSKFLPYLMEIVEVLKISFFKN</sequence>
<proteinExistence type="predicted"/>
<dbReference type="RefSeq" id="WP_354509604.1">
    <property type="nucleotide sequence ID" value="NZ_JBEPMO010000012.1"/>
</dbReference>
<keyword evidence="7" id="KW-1185">Reference proteome</keyword>
<feature type="transmembrane region" description="Helical" evidence="5">
    <location>
        <begin position="6"/>
        <end position="21"/>
    </location>
</feature>
<feature type="transmembrane region" description="Helical" evidence="5">
    <location>
        <begin position="62"/>
        <end position="82"/>
    </location>
</feature>
<accession>A0ABV2LY10</accession>
<name>A0ABV2LY10_9FLAO</name>
<evidence type="ECO:0000256" key="3">
    <source>
        <dbReference type="ARBA" id="ARBA00022989"/>
    </source>
</evidence>
<dbReference type="PANTHER" id="PTHR36926">
    <property type="entry name" value="COLICIN V PRODUCTION PROTEIN"/>
    <property type="match status" value="1"/>
</dbReference>
<evidence type="ECO:0000313" key="6">
    <source>
        <dbReference type="EMBL" id="MET3732408.1"/>
    </source>
</evidence>
<keyword evidence="4 5" id="KW-0472">Membrane</keyword>
<evidence type="ECO:0000256" key="2">
    <source>
        <dbReference type="ARBA" id="ARBA00022692"/>
    </source>
</evidence>
<protein>
    <submittedName>
        <fullName evidence="6">Membrane protein required for colicin V production</fullName>
    </submittedName>
</protein>
<evidence type="ECO:0000256" key="4">
    <source>
        <dbReference type="ARBA" id="ARBA00023136"/>
    </source>
</evidence>
<gene>
    <name evidence="6" type="ORF">ABID46_001997</name>
</gene>
<keyword evidence="2 5" id="KW-0812">Transmembrane</keyword>
<evidence type="ECO:0000256" key="1">
    <source>
        <dbReference type="ARBA" id="ARBA00004141"/>
    </source>
</evidence>
<dbReference type="InterPro" id="IPR003825">
    <property type="entry name" value="Colicin-V_CvpA"/>
</dbReference>